<dbReference type="EMBL" id="CP060414">
    <property type="protein sequence ID" value="QNT58680.1"/>
    <property type="molecule type" value="Genomic_DNA"/>
</dbReference>
<proteinExistence type="predicted"/>
<dbReference type="InterPro" id="IPR010877">
    <property type="entry name" value="Phage_Mu_Gp46"/>
</dbReference>
<dbReference type="Proteomes" id="UP000516412">
    <property type="component" value="Chromosome"/>
</dbReference>
<name>A0A7H1MAL5_9NEIS</name>
<accession>A0A7H1MAL5</accession>
<reference evidence="1" key="2">
    <citation type="submission" date="2024-06" db="EMBL/GenBank/DDBJ databases">
        <title>Complete Genome Sequence of mouse commensal type strain Neisseria musculi.</title>
        <authorList>
            <person name="Thapa E."/>
            <person name="Aluvathingal J."/>
            <person name="Nadendla S."/>
            <person name="Mehta A."/>
            <person name="Tettelin H."/>
            <person name="Weyand N.J."/>
        </authorList>
    </citation>
    <scope>NUCLEOTIDE SEQUENCE</scope>
    <source>
        <strain evidence="1">NW831</strain>
    </source>
</reference>
<dbReference type="KEGG" id="nmus:H7A79_0330"/>
<dbReference type="Gene3D" id="3.10.450.40">
    <property type="match status" value="1"/>
</dbReference>
<sequence length="115" mass="12856">MDKELDTATGDYTGKTVSTLKNAVYIRLMTPLGSWWADKTVGSQLHLLQREKDLERVGLLAEQYAAEALQPIVDSGRAQRITVSAEQPHNGWLYLAIRVDTAEGGFDYRHKVPVI</sequence>
<gene>
    <name evidence="1" type="ORF">H7A79_0330</name>
    <name evidence="2" type="ORF">H7A79_1097</name>
</gene>
<reference evidence="3" key="1">
    <citation type="submission" date="2020-09" db="EMBL/GenBank/DDBJ databases">
        <title>Complete Genome Sequence of mouse commensal type strain Neisseria musculi.</title>
        <authorList>
            <person name="Thapa E."/>
            <person name="Aluvathingal J."/>
            <person name="Nadendla S."/>
            <person name="Mehta A."/>
            <person name="Tettelin H."/>
            <person name="Weyand N.J."/>
        </authorList>
    </citation>
    <scope>NUCLEOTIDE SEQUENCE [LARGE SCALE GENOMIC DNA]</scope>
    <source>
        <strain evidence="2 3">NW831</strain>
    </source>
</reference>
<protein>
    <submittedName>
        <fullName evidence="1">Phage GP46 family protein</fullName>
    </submittedName>
</protein>
<dbReference type="Pfam" id="PF07409">
    <property type="entry name" value="GP46"/>
    <property type="match status" value="1"/>
</dbReference>
<dbReference type="EMBL" id="CP060414">
    <property type="protein sequence ID" value="QNT59127.1"/>
    <property type="molecule type" value="Genomic_DNA"/>
</dbReference>
<evidence type="ECO:0000313" key="3">
    <source>
        <dbReference type="Proteomes" id="UP000516412"/>
    </source>
</evidence>
<dbReference type="KEGG" id="nmus:H7A79_1097"/>
<dbReference type="AlphaFoldDB" id="A0A7H1MAL5"/>
<evidence type="ECO:0000313" key="2">
    <source>
        <dbReference type="EMBL" id="QNT59127.1"/>
    </source>
</evidence>
<dbReference type="RefSeq" id="WP_187000879.1">
    <property type="nucleotide sequence ID" value="NZ_CP060414.2"/>
</dbReference>
<keyword evidence="3" id="KW-1185">Reference proteome</keyword>
<organism evidence="1 3">
    <name type="scientific">Neisseria musculi</name>
    <dbReference type="NCBI Taxonomy" id="1815583"/>
    <lineage>
        <taxon>Bacteria</taxon>
        <taxon>Pseudomonadati</taxon>
        <taxon>Pseudomonadota</taxon>
        <taxon>Betaproteobacteria</taxon>
        <taxon>Neisseriales</taxon>
        <taxon>Neisseriaceae</taxon>
        <taxon>Neisseria</taxon>
    </lineage>
</organism>
<evidence type="ECO:0000313" key="1">
    <source>
        <dbReference type="EMBL" id="QNT58680.1"/>
    </source>
</evidence>